<reference evidence="4" key="1">
    <citation type="submission" date="2022-11" db="UniProtKB">
        <authorList>
            <consortium name="WormBaseParasite"/>
        </authorList>
    </citation>
    <scope>IDENTIFICATION</scope>
</reference>
<feature type="compositionally biased region" description="Basic and acidic residues" evidence="2">
    <location>
        <begin position="465"/>
        <end position="487"/>
    </location>
</feature>
<dbReference type="PANTHER" id="PTHR46706">
    <property type="entry name" value="PROTEIN QUA-1-RELATED"/>
    <property type="match status" value="1"/>
</dbReference>
<organism evidence="3 4">
    <name type="scientific">Globodera rostochiensis</name>
    <name type="common">Golden nematode worm</name>
    <name type="synonym">Heterodera rostochiensis</name>
    <dbReference type="NCBI Taxonomy" id="31243"/>
    <lineage>
        <taxon>Eukaryota</taxon>
        <taxon>Metazoa</taxon>
        <taxon>Ecdysozoa</taxon>
        <taxon>Nematoda</taxon>
        <taxon>Chromadorea</taxon>
        <taxon>Rhabditida</taxon>
        <taxon>Tylenchina</taxon>
        <taxon>Tylenchomorpha</taxon>
        <taxon>Tylenchoidea</taxon>
        <taxon>Heteroderidae</taxon>
        <taxon>Heteroderinae</taxon>
        <taxon>Globodera</taxon>
    </lineage>
</organism>
<dbReference type="WBParaSite" id="Gr19_v10_g16577.t1">
    <property type="protein sequence ID" value="Gr19_v10_g16577.t1"/>
    <property type="gene ID" value="Gr19_v10_g16577"/>
</dbReference>
<keyword evidence="1" id="KW-0217">Developmental protein</keyword>
<feature type="compositionally biased region" description="Basic and acidic residues" evidence="2">
    <location>
        <begin position="398"/>
        <end position="458"/>
    </location>
</feature>
<feature type="compositionally biased region" description="Basic and acidic residues" evidence="2">
    <location>
        <begin position="507"/>
        <end position="545"/>
    </location>
</feature>
<evidence type="ECO:0000313" key="3">
    <source>
        <dbReference type="Proteomes" id="UP000887572"/>
    </source>
</evidence>
<proteinExistence type="predicted"/>
<evidence type="ECO:0000256" key="2">
    <source>
        <dbReference type="SAM" id="MobiDB-lite"/>
    </source>
</evidence>
<evidence type="ECO:0000256" key="1">
    <source>
        <dbReference type="ARBA" id="ARBA00022473"/>
    </source>
</evidence>
<accession>A0A914HEC9</accession>
<dbReference type="PANTHER" id="PTHR46706:SF12">
    <property type="entry name" value="PROTEIN QUA-1-RELATED"/>
    <property type="match status" value="1"/>
</dbReference>
<dbReference type="Proteomes" id="UP000887572">
    <property type="component" value="Unplaced"/>
</dbReference>
<sequence>MAEDFWGSPAWRPRDLTSANDLQMPRGDIPIMVVCRQMPSRVQLSLLLVSQFLVAIPAGKRDDFIAQSPPASSPHHGTFRMNAFERRGSVRRIHTDLIQSASPSLYFNSSTSPLFIFIQNSSSHPSIHPSDFLMRKSPPNFHRWLTFSITALLSPVILYGHVISYRCEGDQVLIVQSFGNDTIRMHCQRLNLCGNKKLTCHYERAQPSCGGKGNFVAHVTQRHSDAPVEHTCCEYVRALSSTEHEAPSFGDVPGHEGNDCFVYELPDGTDKQTKALDEGIEQFTVLNNVDQMPVQLSGDQHGQVGYRLRLFLLRSKSPPVLLVKGIHRAKEGFRVTICRPRCGKLDEVQADKKKMGLEPKLMVPNWAAAAWSSWTSTTWTSWSTTTWNGTRLKGRGRTRADRLRGGEEKKEDAERKLNTGKEREAEEEQGKKRKAEKDVDPKEAEPVTKQKQPEESKTKMILVPEKMEMMKKPERMEPEERQTEEAGRVTNLKKPVEIKTEMILVPEKMEMKKRPERMEPEERQTEEAGRVTNLKKPEEEKVKPR</sequence>
<protein>
    <submittedName>
        <fullName evidence="4">Uncharacterized protein</fullName>
    </submittedName>
</protein>
<dbReference type="InterPro" id="IPR052140">
    <property type="entry name" value="Dev_Signal_Hedgehog-like"/>
</dbReference>
<feature type="region of interest" description="Disordered" evidence="2">
    <location>
        <begin position="385"/>
        <end position="545"/>
    </location>
</feature>
<evidence type="ECO:0000313" key="4">
    <source>
        <dbReference type="WBParaSite" id="Gr19_v10_g16577.t1"/>
    </source>
</evidence>
<name>A0A914HEC9_GLORO</name>
<keyword evidence="3" id="KW-1185">Reference proteome</keyword>
<dbReference type="AlphaFoldDB" id="A0A914HEC9"/>